<name>A0ABD2W5D2_9HYME</name>
<dbReference type="InterPro" id="IPR012337">
    <property type="entry name" value="RNaseH-like_sf"/>
</dbReference>
<dbReference type="PANTHER" id="PTHR47331">
    <property type="entry name" value="PHD-TYPE DOMAIN-CONTAINING PROTEIN"/>
    <property type="match status" value="1"/>
</dbReference>
<dbReference type="SUPFAM" id="SSF53098">
    <property type="entry name" value="Ribonuclease H-like"/>
    <property type="match status" value="1"/>
</dbReference>
<dbReference type="InterPro" id="IPR008042">
    <property type="entry name" value="Retrotrans_Pao"/>
</dbReference>
<dbReference type="PROSITE" id="PS50994">
    <property type="entry name" value="INTEGRASE"/>
    <property type="match status" value="1"/>
</dbReference>
<evidence type="ECO:0000259" key="1">
    <source>
        <dbReference type="PROSITE" id="PS50994"/>
    </source>
</evidence>
<organism evidence="2 3">
    <name type="scientific">Trichogramma kaykai</name>
    <dbReference type="NCBI Taxonomy" id="54128"/>
    <lineage>
        <taxon>Eukaryota</taxon>
        <taxon>Metazoa</taxon>
        <taxon>Ecdysozoa</taxon>
        <taxon>Arthropoda</taxon>
        <taxon>Hexapoda</taxon>
        <taxon>Insecta</taxon>
        <taxon>Pterygota</taxon>
        <taxon>Neoptera</taxon>
        <taxon>Endopterygota</taxon>
        <taxon>Hymenoptera</taxon>
        <taxon>Apocrita</taxon>
        <taxon>Proctotrupomorpha</taxon>
        <taxon>Chalcidoidea</taxon>
        <taxon>Trichogrammatidae</taxon>
        <taxon>Trichogramma</taxon>
    </lineage>
</organism>
<dbReference type="Gene3D" id="1.10.340.70">
    <property type="match status" value="1"/>
</dbReference>
<dbReference type="Pfam" id="PF18701">
    <property type="entry name" value="DUF5641"/>
    <property type="match status" value="1"/>
</dbReference>
<protein>
    <recommendedName>
        <fullName evidence="1">Integrase catalytic domain-containing protein</fullName>
    </recommendedName>
</protein>
<evidence type="ECO:0000313" key="2">
    <source>
        <dbReference type="EMBL" id="KAL3388349.1"/>
    </source>
</evidence>
<feature type="domain" description="Integrase catalytic" evidence="1">
    <location>
        <begin position="403"/>
        <end position="593"/>
    </location>
</feature>
<comment type="caution">
    <text evidence="2">The sequence shown here is derived from an EMBL/GenBank/DDBJ whole genome shotgun (WGS) entry which is preliminary data.</text>
</comment>
<dbReference type="Gene3D" id="3.30.420.10">
    <property type="entry name" value="Ribonuclease H-like superfamily/Ribonuclease H"/>
    <property type="match status" value="1"/>
</dbReference>
<proteinExistence type="predicted"/>
<keyword evidence="3" id="KW-1185">Reference proteome</keyword>
<sequence>MYMDDVLSGAWDVGLVKQKRDQLSVLFASGGFSLAKWMNNDSDLLSTFSSESLAKEATLKVGLGFSVLGLVWEPRKDVFHFNVSFQPLASPVTKRKSLWLLTKEWDVTLPADEVEKWRAFEDDLKGLTSLVIPRWNGVMSEALIELHGFADASKFAYAAVLYVRVIYQGRVRVNLLASKTKVAPLKTQSIPRLELCAAHLLAKLVASFASTEDFVSAKIHLWSDSKTTLHWIHGIPARWPVFVANRFADKSNVALTLRFKAATENRISVDELSQATLQACRMTQSALLAEEIRSVSLSLRNLCPVFVDGLLRVGGRLDNAHISDDCKHQVILPAKCRLVELLIDHLHKRTLHGGTRLVITHLRQSFWIPRVTRVVGTHLRKCIVCLRYRAATTSQPMADLPAVRVTPSRLFESSGVDYAGPFRLKASNHRGNLSYKGYMAIFVCMATKAVNLEAVSSYDTASFIAAFRRFTSRRGPCLHLYSDRGTNFVGADAELRRMHNKGSEFYDSIFTQLRDQQGTTWHYNPPGSPHFGGLWESGVKSVKHHLKRMIGDSLLTYEEFATLLAQIEAVLNSRPLTPPAESLEPESVLTPAYLIIGAPSFIINEPPIKSENLSTLERWQRITLLTQEFWERWSKEYLLTLQKRGK</sequence>
<accession>A0ABD2W5D2</accession>
<dbReference type="Proteomes" id="UP001627154">
    <property type="component" value="Unassembled WGS sequence"/>
</dbReference>
<dbReference type="InterPro" id="IPR001584">
    <property type="entry name" value="Integrase_cat-core"/>
</dbReference>
<evidence type="ECO:0000313" key="3">
    <source>
        <dbReference type="Proteomes" id="UP001627154"/>
    </source>
</evidence>
<dbReference type="PANTHER" id="PTHR47331:SF1">
    <property type="entry name" value="GAG-LIKE PROTEIN"/>
    <property type="match status" value="1"/>
</dbReference>
<dbReference type="Pfam" id="PF05380">
    <property type="entry name" value="Peptidase_A17"/>
    <property type="match status" value="1"/>
</dbReference>
<dbReference type="InterPro" id="IPR036397">
    <property type="entry name" value="RNaseH_sf"/>
</dbReference>
<dbReference type="EMBL" id="JBJJXI010000134">
    <property type="protein sequence ID" value="KAL3388349.1"/>
    <property type="molecule type" value="Genomic_DNA"/>
</dbReference>
<reference evidence="2 3" key="1">
    <citation type="journal article" date="2024" name="bioRxiv">
        <title>A reference genome for Trichogramma kaykai: A tiny desert-dwelling parasitoid wasp with competing sex-ratio distorters.</title>
        <authorList>
            <person name="Culotta J."/>
            <person name="Lindsey A.R."/>
        </authorList>
    </citation>
    <scope>NUCLEOTIDE SEQUENCE [LARGE SCALE GENOMIC DNA]</scope>
    <source>
        <strain evidence="2 3">KSX58</strain>
    </source>
</reference>
<gene>
    <name evidence="2" type="ORF">TKK_016578</name>
</gene>
<dbReference type="Pfam" id="PF17921">
    <property type="entry name" value="Integrase_H2C2"/>
    <property type="match status" value="1"/>
</dbReference>
<dbReference type="InterPro" id="IPR040676">
    <property type="entry name" value="DUF5641"/>
</dbReference>
<dbReference type="InterPro" id="IPR041588">
    <property type="entry name" value="Integrase_H2C2"/>
</dbReference>
<dbReference type="AlphaFoldDB" id="A0ABD2W5D2"/>